<organism evidence="9">
    <name type="scientific">Darwinula stevensoni</name>
    <dbReference type="NCBI Taxonomy" id="69355"/>
    <lineage>
        <taxon>Eukaryota</taxon>
        <taxon>Metazoa</taxon>
        <taxon>Ecdysozoa</taxon>
        <taxon>Arthropoda</taxon>
        <taxon>Crustacea</taxon>
        <taxon>Oligostraca</taxon>
        <taxon>Ostracoda</taxon>
        <taxon>Podocopa</taxon>
        <taxon>Podocopida</taxon>
        <taxon>Darwinulocopina</taxon>
        <taxon>Darwinuloidea</taxon>
        <taxon>Darwinulidae</taxon>
        <taxon>Darwinula</taxon>
    </lineage>
</organism>
<evidence type="ECO:0000256" key="7">
    <source>
        <dbReference type="SAM" id="MobiDB-lite"/>
    </source>
</evidence>
<proteinExistence type="inferred from homology"/>
<dbReference type="SUPFAM" id="SSF48371">
    <property type="entry name" value="ARM repeat"/>
    <property type="match status" value="1"/>
</dbReference>
<dbReference type="InterPro" id="IPR000225">
    <property type="entry name" value="Armadillo"/>
</dbReference>
<evidence type="ECO:0000256" key="3">
    <source>
        <dbReference type="ARBA" id="ARBA00022737"/>
    </source>
</evidence>
<feature type="repeat" description="ARM" evidence="6">
    <location>
        <begin position="200"/>
        <end position="228"/>
    </location>
</feature>
<feature type="region of interest" description="Disordered" evidence="7">
    <location>
        <begin position="510"/>
        <end position="530"/>
    </location>
</feature>
<dbReference type="AlphaFoldDB" id="A0A7R9A9D5"/>
<dbReference type="GO" id="GO:0061608">
    <property type="term" value="F:nuclear import signal receptor activity"/>
    <property type="evidence" value="ECO:0007669"/>
    <property type="project" value="InterPro"/>
</dbReference>
<dbReference type="InterPro" id="IPR036975">
    <property type="entry name" value="Importin-a_IBB_sf"/>
</dbReference>
<dbReference type="EMBL" id="LR902078">
    <property type="protein sequence ID" value="CAD7249927.1"/>
    <property type="molecule type" value="Genomic_DNA"/>
</dbReference>
<dbReference type="GO" id="GO:0006606">
    <property type="term" value="P:protein import into nucleus"/>
    <property type="evidence" value="ECO:0007669"/>
    <property type="project" value="InterPro"/>
</dbReference>
<dbReference type="FunFam" id="1.25.10.10:FF:000013">
    <property type="entry name" value="Importin subunit alpha"/>
    <property type="match status" value="1"/>
</dbReference>
<evidence type="ECO:0000259" key="8">
    <source>
        <dbReference type="PROSITE" id="PS51214"/>
    </source>
</evidence>
<keyword evidence="3" id="KW-0677">Repeat</keyword>
<evidence type="ECO:0000256" key="1">
    <source>
        <dbReference type="ARBA" id="ARBA00010394"/>
    </source>
</evidence>
<feature type="compositionally biased region" description="Basic and acidic residues" evidence="7">
    <location>
        <begin position="17"/>
        <end position="49"/>
    </location>
</feature>
<dbReference type="SMART" id="SM00185">
    <property type="entry name" value="ARM"/>
    <property type="match status" value="8"/>
</dbReference>
<dbReference type="InterPro" id="IPR024931">
    <property type="entry name" value="Importin_alpha"/>
</dbReference>
<dbReference type="EMBL" id="CAJPEV010002561">
    <property type="protein sequence ID" value="CAG0897321.1"/>
    <property type="molecule type" value="Genomic_DNA"/>
</dbReference>
<dbReference type="GO" id="GO:0005737">
    <property type="term" value="C:cytoplasm"/>
    <property type="evidence" value="ECO:0007669"/>
    <property type="project" value="InterPro"/>
</dbReference>
<dbReference type="PIRSF" id="PIRSF005673">
    <property type="entry name" value="Importin_alpha"/>
    <property type="match status" value="1"/>
</dbReference>
<dbReference type="InterPro" id="IPR002652">
    <property type="entry name" value="Importin-a_IBB"/>
</dbReference>
<feature type="compositionally biased region" description="Polar residues" evidence="7">
    <location>
        <begin position="520"/>
        <end position="530"/>
    </location>
</feature>
<feature type="repeat" description="ARM" evidence="6">
    <location>
        <begin position="115"/>
        <end position="158"/>
    </location>
</feature>
<dbReference type="PROSITE" id="PS50176">
    <property type="entry name" value="ARM_REPEAT"/>
    <property type="match status" value="3"/>
</dbReference>
<comment type="similarity">
    <text evidence="1 5">Belongs to the importin alpha family.</text>
</comment>
<dbReference type="PANTHER" id="PTHR23316">
    <property type="entry name" value="IMPORTIN ALPHA"/>
    <property type="match status" value="1"/>
</dbReference>
<dbReference type="InterPro" id="IPR016024">
    <property type="entry name" value="ARM-type_fold"/>
</dbReference>
<feature type="region of interest" description="Disordered" evidence="7">
    <location>
        <begin position="1"/>
        <end position="67"/>
    </location>
</feature>
<reference evidence="9" key="1">
    <citation type="submission" date="2020-11" db="EMBL/GenBank/DDBJ databases">
        <authorList>
            <person name="Tran Van P."/>
        </authorList>
    </citation>
    <scope>NUCLEOTIDE SEQUENCE</scope>
</reference>
<feature type="domain" description="IBB" evidence="8">
    <location>
        <begin position="1"/>
        <end position="52"/>
    </location>
</feature>
<dbReference type="Pfam" id="PF01749">
    <property type="entry name" value="IBB"/>
    <property type="match status" value="1"/>
</dbReference>
<dbReference type="Gene3D" id="1.25.10.10">
    <property type="entry name" value="Leucine-rich Repeat Variant"/>
    <property type="match status" value="1"/>
</dbReference>
<keyword evidence="4 5" id="KW-0653">Protein transport</keyword>
<evidence type="ECO:0000256" key="5">
    <source>
        <dbReference type="PIRNR" id="PIRNR005673"/>
    </source>
</evidence>
<dbReference type="PROSITE" id="PS51214">
    <property type="entry name" value="IBB"/>
    <property type="match status" value="1"/>
</dbReference>
<dbReference type="Gene3D" id="1.20.5.690">
    <property type="entry name" value="Importin-alpha, importin-beta-binding domain"/>
    <property type="match status" value="1"/>
</dbReference>
<evidence type="ECO:0000256" key="2">
    <source>
        <dbReference type="ARBA" id="ARBA00022448"/>
    </source>
</evidence>
<dbReference type="Pfam" id="PF00514">
    <property type="entry name" value="Arm"/>
    <property type="match status" value="8"/>
</dbReference>
<accession>A0A7R9A9D5</accession>
<feature type="repeat" description="ARM" evidence="6">
    <location>
        <begin position="158"/>
        <end position="200"/>
    </location>
</feature>
<protein>
    <recommendedName>
        <fullName evidence="5">Importin subunit alpha</fullName>
    </recommendedName>
</protein>
<sequence>MSGNRKYRYKNASLGTDELRRRREEEGVQLRKQKREQQLAKRRNVREVDEVQDDEVSSSMQADVSSSNQVTGIDENMIWAIQSGKNDSEFEATQKFRKLLSREPNPPIDEVIRTGIIPKFVEFLTRESDYALQFEAAWALTNIASGTSQQTRVVIEAGAVPIFIRLLSSPYEDVQEQAVWALGNIAGDSPEYRDYVLQEGILAPLLQLLGKSTRISMMRNAVWALSNLCRGKTPPPDFSKVSPCLPVLARLLFHGDPEILADTCWALSYLSDGPNDKIQAVIDSGVCRRLVELLMHNQTGVVSAALRAVGNIVTGDDVQTQVIINCSVLPCLLSLLSSAKESIRKEACWTISNITAGNRQQIQAVIDANIFPVLIEILGKAEFKTRKEAAWAITNATSGGTAEQIRYLVELGCIAPLCDLLTVMDSKIVQVALNGLDNILRLGEQDAKASGVVNPYALIIEECYGLEKIEFLQSHQNTDIYQKAFDIIDHYFGAEEDEMRLAPGDGNQVASGQHLEFNPPNASQMGGFQF</sequence>
<dbReference type="Pfam" id="PF16186">
    <property type="entry name" value="Arm_3"/>
    <property type="match status" value="1"/>
</dbReference>
<dbReference type="InterPro" id="IPR032413">
    <property type="entry name" value="Arm_3"/>
</dbReference>
<keyword evidence="2 5" id="KW-0813">Transport</keyword>
<keyword evidence="10" id="KW-1185">Reference proteome</keyword>
<name>A0A7R9A9D5_9CRUS</name>
<feature type="compositionally biased region" description="Low complexity" evidence="7">
    <location>
        <begin position="57"/>
        <end position="67"/>
    </location>
</feature>
<evidence type="ECO:0000256" key="4">
    <source>
        <dbReference type="ARBA" id="ARBA00022927"/>
    </source>
</evidence>
<dbReference type="Proteomes" id="UP000677054">
    <property type="component" value="Unassembled WGS sequence"/>
</dbReference>
<dbReference type="OrthoDB" id="29145at2759"/>
<evidence type="ECO:0000313" key="10">
    <source>
        <dbReference type="Proteomes" id="UP000677054"/>
    </source>
</evidence>
<gene>
    <name evidence="9" type="ORF">DSTB1V02_LOCUS9713</name>
</gene>
<evidence type="ECO:0000256" key="6">
    <source>
        <dbReference type="PROSITE-ProRule" id="PRU00259"/>
    </source>
</evidence>
<evidence type="ECO:0000313" key="9">
    <source>
        <dbReference type="EMBL" id="CAD7249927.1"/>
    </source>
</evidence>
<dbReference type="InterPro" id="IPR011989">
    <property type="entry name" value="ARM-like"/>
</dbReference>